<feature type="transmembrane region" description="Helical" evidence="10">
    <location>
        <begin position="1501"/>
        <end position="1520"/>
    </location>
</feature>
<feature type="transmembrane region" description="Helical" evidence="10">
    <location>
        <begin position="929"/>
        <end position="946"/>
    </location>
</feature>
<comment type="subcellular location">
    <subcellularLocation>
        <location evidence="1">Membrane</location>
        <topology evidence="1">Multi-pass membrane protein</topology>
    </subcellularLocation>
</comment>
<reference evidence="12" key="1">
    <citation type="submission" date="2023-02" db="EMBL/GenBank/DDBJ databases">
        <title>Mating type loci evolution in Malassezia.</title>
        <authorList>
            <person name="Coelho M.A."/>
        </authorList>
    </citation>
    <scope>NUCLEOTIDE SEQUENCE</scope>
    <source>
        <strain evidence="12">CBS 14136</strain>
    </source>
</reference>
<feature type="transmembrane region" description="Helical" evidence="10">
    <location>
        <begin position="819"/>
        <end position="839"/>
    </location>
</feature>
<dbReference type="InterPro" id="IPR017871">
    <property type="entry name" value="ABC_transporter-like_CS"/>
</dbReference>
<sequence length="1936" mass="217827">MTTRRNGHGQAHVPQTDPADQPTHLSSVGQLGEIPMMRLETRPRSRSDQRRVSQRHYESDQDRYMDRYVDRYGDRYGDVRYASHGASRSRLNLVGNESQDFFSPKTDHRSTPRQRSTSRLDNYSPYDYYGSPEFSNSTHKFHPLDTPEDHGEVRQRRRRRSRKSVPIDTLDPEGVSLLSERLSRHRTSRNTSSRDRNGSHAQPPVMDAGPSHTLPPTTEMNLRDNMEDEPTGDGEKNDEAMKQLTIDPFDDNSKFDLGQMLRELHAENDQRGNPRRTMGIAFRDLTVTGTGSGAELNQTFGSVLTSPIRIVSAIRSMMNPPIKTILENFEGCVKPGEMLLVLGRPGSGCTSLLKSLCSYRDGFRTIDGTVLYEGLDHRGIDGPLRGDVVYSPEDDVHFSTLTVGQTLNFAAATRAPSTKYRITPADAAEGRKQYIDYTREVLATILGLRHTYNTKVGNDMVRGVSGGERKRVSIAETLATRAKIVMFDNSSRGLDSSTALEFVTALRISTDISLTTTLASIYQAGENITQLFDKVVVLNQGRMVYFGPLMYAVDHFRSIGFEPLDRQTTADFLVACTDYRGQNINPNFRGPVARLPHEQADAFRDSRIGRANSAEVENYIAVMMSRQTRQNADIYVDLARDERANHTRKGSKYLLSWPMQVRLALKRRYQVALGDMGTHLTVMLAALFQALIIGSVFYQMPQDTSGFFSRGGVLFFSLLYNSFTGMSEISLGYEQRPIVIRQKRFAMLHPSADALGNTLLDFPIRMISLVVFDVVVYFLTGLSYDAGKFFTYFGVTCLVTYCMTAFFRMLASSTKSEPLATMFGGVAVLDVALYTGYMIPRGSMKPWWRWLSYCNPVAFGFEILLANEYRGQRYRCQQLVPYGSGFDSQPMANKVCPVAGAQPGSEYVDAPTYLLQTYGFTWNNAVRDAMIVLGFWVFFLILYLVTSEKQIDPSASGGTMLYNRSTASKNVVKVANMDDIEVQDSKVIAENAEAHIQQQQIDHIPHPSQIKVSESIFSWENINYDVMIKGNPRRLLNNVSGFVAPGKMTALMGESGAGKTTLLNVLAQRTDVGVVHGDFFVNGQPLPRSFQADTGYCQQQDVHLAQTTVREALQFSALLRQPRETPHAEKIAYVETVIELLEMQSFADALVGEVAEGLNVEQRKRLTIGVELAAKPSLLLFLDEPTSGLDAQAAWSIVRFLKKLASEGQAILCTIHQPSGELFNQFDRLLLLQKGGKTVYFGDTGPNSMTLIRYFEERSGVKCDENANPAEYILDVIGAGATATTKHNWHELFLQSAEYNGMKQQLAEVHRSNRAVSAMDTRNKSTSQREYAQPFFVQLSVVTRRAFISYWRNPLYLITKMILNVVSGLVVGSSFWKQGYETSKIALQNRLFACFLALVASTSLSQHLQPEFIRFRSLFEVREKPSKSYSWPVMVLSALLVEIPWNFLGGTLYWVPWYWLIQFPSSSQRSAYSWGLYMLFQLYYCTFAQAMAAISPNAMIASILFSTFFSFVVIFCGVVQPPDLLPSFWRAWMYLVSPFFWIMEGMLGNAVGGVDVHCLDEEMQQINPPFGQTCAQYLQGFSSPQGDPAGGTGYFEQQSNGSCLYCQYRRGDDYLSTVRMHASGKYRDLGITLAYIAFNTALLFGLFYLFRIHKWKSMRKSNNNASGVLRDETESGPVTVPAMQSEMPAMLLGPPHGAGLGWADKRNADDSAAEYGMGVNDHFDTSTTQLMPYSPSHFGDQDAKHGNQDPSNMGIISPSFSHPTQPTPNRQNSGVYLTPESEIAQAPLDRQGERLATTDTNAADRSDPRKRRSRRNSGQRNVPASMNKPLPNKRRSSGSRHRHDDREDFDDLQRWDDRQNERSLDRRSGRHADRSTERHNDHRYTAAYHDRQPERNDRSTSQQGRQHPSRASRTMSGLSYYYDDEADVSGPYYEAQ</sequence>
<feature type="domain" description="ABC transporter" evidence="11">
    <location>
        <begin position="1017"/>
        <end position="1259"/>
    </location>
</feature>
<dbReference type="GO" id="GO:0016020">
    <property type="term" value="C:membrane"/>
    <property type="evidence" value="ECO:0007669"/>
    <property type="project" value="UniProtKB-SubCell"/>
</dbReference>
<feature type="transmembrane region" description="Helical" evidence="10">
    <location>
        <begin position="1354"/>
        <end position="1376"/>
    </location>
</feature>
<dbReference type="Pfam" id="PF19055">
    <property type="entry name" value="ABC2_membrane_7"/>
    <property type="match status" value="1"/>
</dbReference>
<dbReference type="Pfam" id="PF00005">
    <property type="entry name" value="ABC_tran"/>
    <property type="match status" value="2"/>
</dbReference>
<accession>A0AAF0F720</accession>
<feature type="domain" description="ABC transporter" evidence="11">
    <location>
        <begin position="308"/>
        <end position="565"/>
    </location>
</feature>
<evidence type="ECO:0000256" key="8">
    <source>
        <dbReference type="ARBA" id="ARBA00023136"/>
    </source>
</evidence>
<dbReference type="SMART" id="SM00382">
    <property type="entry name" value="AAA"/>
    <property type="match status" value="2"/>
</dbReference>
<feature type="region of interest" description="Disordered" evidence="9">
    <location>
        <begin position="1726"/>
        <end position="1936"/>
    </location>
</feature>
<evidence type="ECO:0000313" key="13">
    <source>
        <dbReference type="Proteomes" id="UP001214628"/>
    </source>
</evidence>
<dbReference type="InterPro" id="IPR010929">
    <property type="entry name" value="PDR_CDR_ABC"/>
</dbReference>
<feature type="transmembrane region" description="Helical" evidence="10">
    <location>
        <begin position="676"/>
        <end position="700"/>
    </location>
</feature>
<dbReference type="CDD" id="cd03233">
    <property type="entry name" value="ABCG_PDR_domain1"/>
    <property type="match status" value="1"/>
</dbReference>
<feature type="compositionally biased region" description="Basic and acidic residues" evidence="9">
    <location>
        <begin position="39"/>
        <end position="63"/>
    </location>
</feature>
<feature type="region of interest" description="Disordered" evidence="9">
    <location>
        <begin position="90"/>
        <end position="237"/>
    </location>
</feature>
<dbReference type="InterPro" id="IPR034001">
    <property type="entry name" value="ABCG_PDR_1"/>
</dbReference>
<dbReference type="FunFam" id="3.40.50.300:FF:000054">
    <property type="entry name" value="ABC multidrug transporter atrF"/>
    <property type="match status" value="1"/>
</dbReference>
<feature type="transmembrane region" description="Helical" evidence="10">
    <location>
        <begin position="712"/>
        <end position="733"/>
    </location>
</feature>
<keyword evidence="5" id="KW-0547">Nucleotide-binding</keyword>
<dbReference type="PROSITE" id="PS00211">
    <property type="entry name" value="ABC_TRANSPORTER_1"/>
    <property type="match status" value="1"/>
</dbReference>
<feature type="transmembrane region" description="Helical" evidence="10">
    <location>
        <begin position="1429"/>
        <end position="1454"/>
    </location>
</feature>
<keyword evidence="3" id="KW-0813">Transport</keyword>
<feature type="transmembrane region" description="Helical" evidence="10">
    <location>
        <begin position="789"/>
        <end position="807"/>
    </location>
</feature>
<keyword evidence="7 10" id="KW-1133">Transmembrane helix</keyword>
<dbReference type="CDD" id="cd03232">
    <property type="entry name" value="ABCG_PDR_domain2"/>
    <property type="match status" value="1"/>
</dbReference>
<dbReference type="GO" id="GO:0016887">
    <property type="term" value="F:ATP hydrolysis activity"/>
    <property type="evidence" value="ECO:0007669"/>
    <property type="project" value="InterPro"/>
</dbReference>
<dbReference type="InterPro" id="IPR043926">
    <property type="entry name" value="ABCG_dom"/>
</dbReference>
<keyword evidence="8 10" id="KW-0472">Membrane</keyword>
<comment type="similarity">
    <text evidence="2">Belongs to the ABC transporter superfamily. ABCG family. PDR (TC 3.A.1.205) subfamily.</text>
</comment>
<evidence type="ECO:0000256" key="9">
    <source>
        <dbReference type="SAM" id="MobiDB-lite"/>
    </source>
</evidence>
<evidence type="ECO:0000256" key="7">
    <source>
        <dbReference type="ARBA" id="ARBA00022989"/>
    </source>
</evidence>
<dbReference type="InterPro" id="IPR027417">
    <property type="entry name" value="P-loop_NTPase"/>
</dbReference>
<organism evidence="12 13">
    <name type="scientific">Malassezia psittaci</name>
    <dbReference type="NCBI Taxonomy" id="1821823"/>
    <lineage>
        <taxon>Eukaryota</taxon>
        <taxon>Fungi</taxon>
        <taxon>Dikarya</taxon>
        <taxon>Basidiomycota</taxon>
        <taxon>Ustilaginomycotina</taxon>
        <taxon>Malasseziomycetes</taxon>
        <taxon>Malasseziales</taxon>
        <taxon>Malasseziaceae</taxon>
        <taxon>Malassezia</taxon>
    </lineage>
</organism>
<keyword evidence="6" id="KW-0067">ATP-binding</keyword>
<feature type="compositionally biased region" description="Polar residues" evidence="9">
    <location>
        <begin position="1758"/>
        <end position="1775"/>
    </location>
</feature>
<feature type="transmembrane region" description="Helical" evidence="10">
    <location>
        <begin position="1474"/>
        <end position="1494"/>
    </location>
</feature>
<evidence type="ECO:0000256" key="2">
    <source>
        <dbReference type="ARBA" id="ARBA00006012"/>
    </source>
</evidence>
<name>A0AAF0F720_9BASI</name>
<feature type="compositionally biased region" description="Basic residues" evidence="9">
    <location>
        <begin position="1808"/>
        <end position="1817"/>
    </location>
</feature>
<dbReference type="Pfam" id="PF06422">
    <property type="entry name" value="PDR_CDR"/>
    <property type="match status" value="1"/>
</dbReference>
<feature type="compositionally biased region" description="Basic and acidic residues" evidence="9">
    <location>
        <begin position="1842"/>
        <end position="1898"/>
    </location>
</feature>
<evidence type="ECO:0000313" key="12">
    <source>
        <dbReference type="EMBL" id="WFD44376.1"/>
    </source>
</evidence>
<evidence type="ECO:0000256" key="5">
    <source>
        <dbReference type="ARBA" id="ARBA00022741"/>
    </source>
</evidence>
<dbReference type="InterPro" id="IPR034003">
    <property type="entry name" value="ABCG_PDR_2"/>
</dbReference>
<dbReference type="InterPro" id="IPR029481">
    <property type="entry name" value="ABC_trans_N"/>
</dbReference>
<feature type="region of interest" description="Disordered" evidence="9">
    <location>
        <begin position="1"/>
        <end position="63"/>
    </location>
</feature>
<dbReference type="InterPro" id="IPR003439">
    <property type="entry name" value="ABC_transporter-like_ATP-bd"/>
</dbReference>
<dbReference type="GO" id="GO:0005524">
    <property type="term" value="F:ATP binding"/>
    <property type="evidence" value="ECO:0007669"/>
    <property type="project" value="UniProtKB-KW"/>
</dbReference>
<feature type="compositionally biased region" description="Basic residues" evidence="9">
    <location>
        <begin position="1831"/>
        <end position="1841"/>
    </location>
</feature>
<dbReference type="PANTHER" id="PTHR19241">
    <property type="entry name" value="ATP-BINDING CASSETTE TRANSPORTER"/>
    <property type="match status" value="1"/>
</dbReference>
<evidence type="ECO:0000259" key="11">
    <source>
        <dbReference type="PROSITE" id="PS50893"/>
    </source>
</evidence>
<evidence type="ECO:0000256" key="3">
    <source>
        <dbReference type="ARBA" id="ARBA00022448"/>
    </source>
</evidence>
<dbReference type="EMBL" id="CP118378">
    <property type="protein sequence ID" value="WFD44376.1"/>
    <property type="molecule type" value="Genomic_DNA"/>
</dbReference>
<evidence type="ECO:0000256" key="1">
    <source>
        <dbReference type="ARBA" id="ARBA00004141"/>
    </source>
</evidence>
<proteinExistence type="inferred from homology"/>
<gene>
    <name evidence="12" type="ORF">MPSI1_003044</name>
</gene>
<evidence type="ECO:0000256" key="10">
    <source>
        <dbReference type="SAM" id="Phobius"/>
    </source>
</evidence>
<dbReference type="Gene3D" id="3.40.50.300">
    <property type="entry name" value="P-loop containing nucleotide triphosphate hydrolases"/>
    <property type="match status" value="2"/>
</dbReference>
<feature type="compositionally biased region" description="Polar residues" evidence="9">
    <location>
        <begin position="1899"/>
        <end position="1917"/>
    </location>
</feature>
<keyword evidence="13" id="KW-1185">Reference proteome</keyword>
<dbReference type="PROSITE" id="PS50893">
    <property type="entry name" value="ABC_TRANSPORTER_2"/>
    <property type="match status" value="2"/>
</dbReference>
<keyword evidence="4 10" id="KW-0812">Transmembrane</keyword>
<dbReference type="GO" id="GO:0140359">
    <property type="term" value="F:ABC-type transporter activity"/>
    <property type="evidence" value="ECO:0007669"/>
    <property type="project" value="InterPro"/>
</dbReference>
<dbReference type="Pfam" id="PF14510">
    <property type="entry name" value="ABC_trans_N"/>
    <property type="match status" value="1"/>
</dbReference>
<dbReference type="SUPFAM" id="SSF52540">
    <property type="entry name" value="P-loop containing nucleoside triphosphate hydrolases"/>
    <property type="match status" value="2"/>
</dbReference>
<dbReference type="Proteomes" id="UP001214628">
    <property type="component" value="Chromosome 4"/>
</dbReference>
<dbReference type="InterPro" id="IPR013525">
    <property type="entry name" value="ABC2_TM"/>
</dbReference>
<feature type="compositionally biased region" description="Basic and acidic residues" evidence="9">
    <location>
        <begin position="142"/>
        <end position="154"/>
    </location>
</feature>
<feature type="transmembrane region" description="Helical" evidence="10">
    <location>
        <begin position="754"/>
        <end position="777"/>
    </location>
</feature>
<evidence type="ECO:0000256" key="4">
    <source>
        <dbReference type="ARBA" id="ARBA00022692"/>
    </source>
</evidence>
<protein>
    <recommendedName>
        <fullName evidence="11">ABC transporter domain-containing protein</fullName>
    </recommendedName>
</protein>
<dbReference type="Pfam" id="PF01061">
    <property type="entry name" value="ABC2_membrane"/>
    <property type="match status" value="2"/>
</dbReference>
<feature type="transmembrane region" description="Helical" evidence="10">
    <location>
        <begin position="1629"/>
        <end position="1650"/>
    </location>
</feature>
<dbReference type="InterPro" id="IPR003593">
    <property type="entry name" value="AAA+_ATPase"/>
</dbReference>
<evidence type="ECO:0000256" key="6">
    <source>
        <dbReference type="ARBA" id="ARBA00022840"/>
    </source>
</evidence>